<sequence length="98" mass="10770">MKTTMLHCQGLLTLEHAGPSELHCRSGVLWITEDGRDLIVHAGERCPLRGGGKVLVQAMALSHFSIESPGLRPQSGWLARLARYTPRFGQFGAARYAQ</sequence>
<dbReference type="Pfam" id="PF11142">
    <property type="entry name" value="DUF2917"/>
    <property type="match status" value="1"/>
</dbReference>
<proteinExistence type="predicted"/>
<dbReference type="Proteomes" id="UP000310016">
    <property type="component" value="Unassembled WGS sequence"/>
</dbReference>
<gene>
    <name evidence="1" type="ORF">FAZ21_18030</name>
</gene>
<evidence type="ECO:0000313" key="1">
    <source>
        <dbReference type="EMBL" id="TJZ65633.1"/>
    </source>
</evidence>
<dbReference type="OrthoDB" id="8592209at2"/>
<dbReference type="AlphaFoldDB" id="A0A4U0PD03"/>
<name>A0A4U0PD03_9NEIS</name>
<protein>
    <submittedName>
        <fullName evidence="1">DUF2917 domain-containing protein</fullName>
    </submittedName>
</protein>
<reference evidence="1 2" key="1">
    <citation type="submission" date="2019-04" db="EMBL/GenBank/DDBJ databases">
        <title>Chitiniphilus eburnea sp. nov., a novel chitinolytic bacterium isolated from aquaculture sludge.</title>
        <authorList>
            <person name="Sheng M."/>
        </authorList>
    </citation>
    <scope>NUCLEOTIDE SEQUENCE [LARGE SCALE GENOMIC DNA]</scope>
    <source>
        <strain evidence="1 2">HX-2-15</strain>
    </source>
</reference>
<keyword evidence="2" id="KW-1185">Reference proteome</keyword>
<dbReference type="RefSeq" id="WP_136774826.1">
    <property type="nucleotide sequence ID" value="NZ_SUMF01000036.1"/>
</dbReference>
<dbReference type="EMBL" id="SUMF01000036">
    <property type="protein sequence ID" value="TJZ65633.1"/>
    <property type="molecule type" value="Genomic_DNA"/>
</dbReference>
<organism evidence="1 2">
    <name type="scientific">Chitiniphilus eburneus</name>
    <dbReference type="NCBI Taxonomy" id="2571148"/>
    <lineage>
        <taxon>Bacteria</taxon>
        <taxon>Pseudomonadati</taxon>
        <taxon>Pseudomonadota</taxon>
        <taxon>Betaproteobacteria</taxon>
        <taxon>Neisseriales</taxon>
        <taxon>Chitinibacteraceae</taxon>
        <taxon>Chitiniphilus</taxon>
    </lineage>
</organism>
<accession>A0A4U0PD03</accession>
<dbReference type="InterPro" id="IPR021317">
    <property type="entry name" value="DUF2917"/>
</dbReference>
<evidence type="ECO:0000313" key="2">
    <source>
        <dbReference type="Proteomes" id="UP000310016"/>
    </source>
</evidence>
<comment type="caution">
    <text evidence="1">The sequence shown here is derived from an EMBL/GenBank/DDBJ whole genome shotgun (WGS) entry which is preliminary data.</text>
</comment>